<evidence type="ECO:0000259" key="1">
    <source>
        <dbReference type="Pfam" id="PF14280"/>
    </source>
</evidence>
<sequence length="465" mass="55650">MINLKTERIAVHNCASIFSDFGWIFREQSIGDFGIDAIVETQSNCSPSGKLIALQIKGGNSNFYQTKSSLIFYFSHSHYLYWKNYSLPVFLILHDSNNTIYWQLFSKKNIKKTRTRWKLIIPKTNLLKDSKLQIDKISEKKAIKRKKNLRKVKTTKKNRDFIYFLGDKNSLCLSINKEKYQMSFDFNYNPRNNGNYKLKKLNNDDPFYSTLKNFEKIINKKIYSKEKNLELSLLKIIGGNIEFLRSNIWNRENYSNNIPSYEDFMLAFERYSGLKKSEYQTNISDGFIYIYSEDDKTFEIHTLESRQKQIQNFILMSDFEFIKVFTSFSAWSEIYMDYGGIHKHNFIPLFLNIWDYYWNNEYEMSKKLNTPTNNIDELKNSYRKKYKEFKKLYNKSENIIELSFDFSFDFFYPASIIVMYQVFGEEILSLYSGIELSEEDWVEVDISQTENWEYEPSFFIRQQNT</sequence>
<comment type="caution">
    <text evidence="2">The sequence shown here is derived from an EMBL/GenBank/DDBJ whole genome shotgun (WGS) entry which is preliminary data.</text>
</comment>
<dbReference type="EMBL" id="MSCN01000001">
    <property type="protein sequence ID" value="PQJ79511.1"/>
    <property type="molecule type" value="Genomic_DNA"/>
</dbReference>
<organism evidence="2 3">
    <name type="scientific">Polaribacter porphyrae</name>
    <dbReference type="NCBI Taxonomy" id="1137780"/>
    <lineage>
        <taxon>Bacteria</taxon>
        <taxon>Pseudomonadati</taxon>
        <taxon>Bacteroidota</taxon>
        <taxon>Flavobacteriia</taxon>
        <taxon>Flavobacteriales</taxon>
        <taxon>Flavobacteriaceae</taxon>
    </lineage>
</organism>
<dbReference type="InterPro" id="IPR025375">
    <property type="entry name" value="DUF4365"/>
</dbReference>
<keyword evidence="3" id="KW-1185">Reference proteome</keyword>
<name>A0A2S7WQG6_9FLAO</name>
<dbReference type="Pfam" id="PF14280">
    <property type="entry name" value="DUF4365"/>
    <property type="match status" value="1"/>
</dbReference>
<proteinExistence type="predicted"/>
<protein>
    <recommendedName>
        <fullName evidence="1">DUF4365 domain-containing protein</fullName>
    </recommendedName>
</protein>
<dbReference type="AlphaFoldDB" id="A0A2S7WQG6"/>
<accession>A0A2S7WQG6</accession>
<dbReference type="RefSeq" id="WP_105016106.1">
    <property type="nucleotide sequence ID" value="NZ_MSCN01000001.1"/>
</dbReference>
<dbReference type="OrthoDB" id="4951670at2"/>
<evidence type="ECO:0000313" key="3">
    <source>
        <dbReference type="Proteomes" id="UP000238882"/>
    </source>
</evidence>
<evidence type="ECO:0000313" key="2">
    <source>
        <dbReference type="EMBL" id="PQJ79511.1"/>
    </source>
</evidence>
<dbReference type="Proteomes" id="UP000238882">
    <property type="component" value="Unassembled WGS sequence"/>
</dbReference>
<reference evidence="2 3" key="1">
    <citation type="submission" date="2016-12" db="EMBL/GenBank/DDBJ databases">
        <title>Trade-off between light-utilization and light-protection in marine flavobacteria.</title>
        <authorList>
            <person name="Kumagai Y."/>
            <person name="Yoshizawa S."/>
            <person name="Kogure K."/>
            <person name="Iwasaki W."/>
        </authorList>
    </citation>
    <scope>NUCLEOTIDE SEQUENCE [LARGE SCALE GENOMIC DNA]</scope>
    <source>
        <strain evidence="2 3">NBRC 108759</strain>
    </source>
</reference>
<feature type="domain" description="DUF4365" evidence="1">
    <location>
        <begin position="10"/>
        <end position="132"/>
    </location>
</feature>
<gene>
    <name evidence="2" type="ORF">BTO18_10155</name>
</gene>